<feature type="region of interest" description="Disordered" evidence="1">
    <location>
        <begin position="42"/>
        <end position="102"/>
    </location>
</feature>
<feature type="compositionally biased region" description="Polar residues" evidence="1">
    <location>
        <begin position="346"/>
        <end position="357"/>
    </location>
</feature>
<reference evidence="2" key="1">
    <citation type="submission" date="2017-09" db="EMBL/GenBank/DDBJ databases">
        <title>Polyketide synthases of a Diaporthe helianthi virulent isolate.</title>
        <authorList>
            <person name="Baroncelli R."/>
        </authorList>
    </citation>
    <scope>NUCLEOTIDE SEQUENCE [LARGE SCALE GENOMIC DNA]</scope>
    <source>
        <strain evidence="2">7/96</strain>
    </source>
</reference>
<evidence type="ECO:0000313" key="2">
    <source>
        <dbReference type="EMBL" id="POS81061.1"/>
    </source>
</evidence>
<keyword evidence="3" id="KW-1185">Reference proteome</keyword>
<evidence type="ECO:0000256" key="1">
    <source>
        <dbReference type="SAM" id="MobiDB-lite"/>
    </source>
</evidence>
<feature type="compositionally biased region" description="Low complexity" evidence="1">
    <location>
        <begin position="358"/>
        <end position="370"/>
    </location>
</feature>
<dbReference type="OrthoDB" id="273010at2759"/>
<feature type="region of interest" description="Disordered" evidence="1">
    <location>
        <begin position="711"/>
        <end position="761"/>
    </location>
</feature>
<feature type="region of interest" description="Disordered" evidence="1">
    <location>
        <begin position="625"/>
        <end position="659"/>
    </location>
</feature>
<feature type="region of interest" description="Disordered" evidence="1">
    <location>
        <begin position="119"/>
        <end position="143"/>
    </location>
</feature>
<dbReference type="Proteomes" id="UP000094444">
    <property type="component" value="Unassembled WGS sequence"/>
</dbReference>
<feature type="compositionally biased region" description="Low complexity" evidence="1">
    <location>
        <begin position="536"/>
        <end position="547"/>
    </location>
</feature>
<feature type="compositionally biased region" description="Basic and acidic residues" evidence="1">
    <location>
        <begin position="407"/>
        <end position="418"/>
    </location>
</feature>
<sequence length="761" mass="83422">MVGIDTKESSLLCKCHKLLVIMVCFITSIASSKRQPEYAHVGALDGSSSSTTETVKFPRNNAKRHASYVARAPPPSRSARPIGKPGQQNGRPSSRAVGNNRLAPLGPLAEESFSKDCLPRLISPTKNKPLPMPPSGAPQTREQSKNLARFTKQLERYSSAVNANGKPELPLVTPTVSDSPTTLDTVTELLPYHKQFKAAGLAVTSREQMPRIPESTAQRRMVANDINGRDQPGEYVQVDGSTVTQSEQESVPGEPVAESSHESEAGSSGPRTQQQAPSKAEPQINKTLLPWFRKNGRPTTIKSHSTRKFSVDHIHPSQATAVEPYLTPSDKLGIIDAYFDSPSPAMPQNKQLEPDNTSSSSLPHRVSSLVNTPRRKEPPIDRQPVPTRSPRRHMKDTSQWPTSGVLIHDDGPSPEHHENVGVKIVAETQEMPPVPAKDPTPGHSQPPMMTERVRKSAESGHGPPIPPKVPHSEHSNVALADHSEEKPATPPKDLLVTPPQSNLTSRHHTGQSFCKPWSRVTILRRKSHAKLSPVPTTIQEETEATAAHSGETNAPSRQESDIPPQLPDTWAGAVGSSSSFEKALDAVIQKLDDMDERRKYERKMEIEAAQRAAAKLEASQELVSNFGSPRGQHSRRQAEEKVGSPAGAPSSATNESAAHLDRDIDNRDILLGLKMAICAACDEDLDAWIRDRTGLRLRRFLADLKAFDAVSRDRNPPASRPPRRQARRTPNEALRLNAERERRRQSMKSKALKGHCFGEDG</sequence>
<dbReference type="AlphaFoldDB" id="A0A2P5IEX5"/>
<feature type="region of interest" description="Disordered" evidence="1">
    <location>
        <begin position="430"/>
        <end position="513"/>
    </location>
</feature>
<organism evidence="2 3">
    <name type="scientific">Diaporthe helianthi</name>
    <dbReference type="NCBI Taxonomy" id="158607"/>
    <lineage>
        <taxon>Eukaryota</taxon>
        <taxon>Fungi</taxon>
        <taxon>Dikarya</taxon>
        <taxon>Ascomycota</taxon>
        <taxon>Pezizomycotina</taxon>
        <taxon>Sordariomycetes</taxon>
        <taxon>Sordariomycetidae</taxon>
        <taxon>Diaporthales</taxon>
        <taxon>Diaporthaceae</taxon>
        <taxon>Diaporthe</taxon>
    </lineage>
</organism>
<gene>
    <name evidence="2" type="ORF">DHEL01_v200528</name>
</gene>
<dbReference type="EMBL" id="MAVT02000021">
    <property type="protein sequence ID" value="POS81061.1"/>
    <property type="molecule type" value="Genomic_DNA"/>
</dbReference>
<name>A0A2P5IEX5_DIAHE</name>
<dbReference type="STRING" id="158607.A0A2P5IEX5"/>
<feature type="region of interest" description="Disordered" evidence="1">
    <location>
        <begin position="339"/>
        <end position="418"/>
    </location>
</feature>
<proteinExistence type="predicted"/>
<comment type="caution">
    <text evidence="2">The sequence shown here is derived from an EMBL/GenBank/DDBJ whole genome shotgun (WGS) entry which is preliminary data.</text>
</comment>
<protein>
    <submittedName>
        <fullName evidence="2">Uncharacterized protein</fullName>
    </submittedName>
</protein>
<accession>A0A2P5IEX5</accession>
<feature type="region of interest" description="Disordered" evidence="1">
    <location>
        <begin position="528"/>
        <end position="574"/>
    </location>
</feature>
<dbReference type="InParanoid" id="A0A2P5IEX5"/>
<feature type="compositionally biased region" description="Polar residues" evidence="1">
    <location>
        <begin position="239"/>
        <end position="249"/>
    </location>
</feature>
<feature type="region of interest" description="Disordered" evidence="1">
    <location>
        <begin position="226"/>
        <end position="312"/>
    </location>
</feature>
<evidence type="ECO:0000313" key="3">
    <source>
        <dbReference type="Proteomes" id="UP000094444"/>
    </source>
</evidence>